<feature type="binding site" evidence="3">
    <location>
        <position position="97"/>
    </location>
    <ligand>
        <name>Cu cation</name>
        <dbReference type="ChEBI" id="CHEBI:23378"/>
    </ligand>
</feature>
<dbReference type="InterPro" id="IPR003782">
    <property type="entry name" value="SCO1/SenC"/>
</dbReference>
<dbReference type="PANTHER" id="PTHR12151:SF25">
    <property type="entry name" value="LINALOOL DEHYDRATASE_ISOMERASE DOMAIN-CONTAINING PROTEIN"/>
    <property type="match status" value="1"/>
</dbReference>
<dbReference type="PROSITE" id="PS51257">
    <property type="entry name" value="PROKAR_LIPOPROTEIN"/>
    <property type="match status" value="1"/>
</dbReference>
<sequence>MPSRRSVLSAIPTLGLACALALTGCGGGEEDHTAGHVASVSSSANEGPYAGREIADGQPRPDFVLTDQDGAEFAFAQETAGTPTLLFFGYANCPDICPTTMADVALALKSVPDEVAAQTQVVFATTDPARDTPEFLGNYLARFDQGLPNRFVGLTGSQAAVEAAQSAAGVPLAESNGEMHATSLLLFGADDVARVMFSAGDTSAEIAQDLELIATS</sequence>
<feature type="disulfide bond" description="Redox-active" evidence="4">
    <location>
        <begin position="93"/>
        <end position="97"/>
    </location>
</feature>
<feature type="region of interest" description="Disordered" evidence="5">
    <location>
        <begin position="39"/>
        <end position="59"/>
    </location>
</feature>
<keyword evidence="9" id="KW-1185">Reference proteome</keyword>
<dbReference type="EMBL" id="FNBT01000011">
    <property type="protein sequence ID" value="SDG07306.1"/>
    <property type="molecule type" value="Genomic_DNA"/>
</dbReference>
<comment type="similarity">
    <text evidence="1">Belongs to the SCO1/2 family.</text>
</comment>
<evidence type="ECO:0000256" key="5">
    <source>
        <dbReference type="SAM" id="MobiDB-lite"/>
    </source>
</evidence>
<dbReference type="GO" id="GO:0046872">
    <property type="term" value="F:metal ion binding"/>
    <property type="evidence" value="ECO:0007669"/>
    <property type="project" value="UniProtKB-KW"/>
</dbReference>
<evidence type="ECO:0000256" key="2">
    <source>
        <dbReference type="ARBA" id="ARBA00023008"/>
    </source>
</evidence>
<dbReference type="AlphaFoldDB" id="A0A1G7R922"/>
<feature type="signal peptide" evidence="6">
    <location>
        <begin position="1"/>
        <end position="21"/>
    </location>
</feature>
<dbReference type="RefSeq" id="WP_091771236.1">
    <property type="nucleotide sequence ID" value="NZ_FNBT01000011.1"/>
</dbReference>
<feature type="domain" description="Thioredoxin" evidence="7">
    <location>
        <begin position="54"/>
        <end position="215"/>
    </location>
</feature>
<reference evidence="9" key="1">
    <citation type="submission" date="2016-10" db="EMBL/GenBank/DDBJ databases">
        <authorList>
            <person name="Varghese N."/>
            <person name="Submissions S."/>
        </authorList>
    </citation>
    <scope>NUCLEOTIDE SEQUENCE [LARGE SCALE GENOMIC DNA]</scope>
    <source>
        <strain evidence="9">DSM 44268</strain>
    </source>
</reference>
<dbReference type="PROSITE" id="PS51352">
    <property type="entry name" value="THIOREDOXIN_2"/>
    <property type="match status" value="1"/>
</dbReference>
<evidence type="ECO:0000256" key="1">
    <source>
        <dbReference type="ARBA" id="ARBA00010996"/>
    </source>
</evidence>
<dbReference type="CDD" id="cd02968">
    <property type="entry name" value="SCO"/>
    <property type="match status" value="1"/>
</dbReference>
<dbReference type="STRING" id="1550231.SAMN05660662_0203"/>
<dbReference type="InterPro" id="IPR036249">
    <property type="entry name" value="Thioredoxin-like_sf"/>
</dbReference>
<evidence type="ECO:0000256" key="6">
    <source>
        <dbReference type="SAM" id="SignalP"/>
    </source>
</evidence>
<dbReference type="InterPro" id="IPR013766">
    <property type="entry name" value="Thioredoxin_domain"/>
</dbReference>
<evidence type="ECO:0000313" key="9">
    <source>
        <dbReference type="Proteomes" id="UP000199406"/>
    </source>
</evidence>
<name>A0A1G7R922_9ACTN</name>
<dbReference type="Gene3D" id="3.40.30.10">
    <property type="entry name" value="Glutaredoxin"/>
    <property type="match status" value="1"/>
</dbReference>
<keyword evidence="2 3" id="KW-0186">Copper</keyword>
<dbReference type="OrthoDB" id="9790194at2"/>
<accession>A0A1G7R922</accession>
<dbReference type="PANTHER" id="PTHR12151">
    <property type="entry name" value="ELECTRON TRANSPORT PROTIN SCO1/SENC FAMILY MEMBER"/>
    <property type="match status" value="1"/>
</dbReference>
<evidence type="ECO:0000313" key="8">
    <source>
        <dbReference type="EMBL" id="SDG07306.1"/>
    </source>
</evidence>
<feature type="binding site" evidence="3">
    <location>
        <position position="93"/>
    </location>
    <ligand>
        <name>Cu cation</name>
        <dbReference type="ChEBI" id="CHEBI:23378"/>
    </ligand>
</feature>
<evidence type="ECO:0000256" key="4">
    <source>
        <dbReference type="PIRSR" id="PIRSR603782-2"/>
    </source>
</evidence>
<proteinExistence type="inferred from homology"/>
<feature type="chain" id="PRO_5011495076" evidence="6">
    <location>
        <begin position="22"/>
        <end position="216"/>
    </location>
</feature>
<dbReference type="Pfam" id="PF02630">
    <property type="entry name" value="SCO1-SenC"/>
    <property type="match status" value="1"/>
</dbReference>
<evidence type="ECO:0000256" key="3">
    <source>
        <dbReference type="PIRSR" id="PIRSR603782-1"/>
    </source>
</evidence>
<keyword evidence="6" id="KW-0732">Signal</keyword>
<protein>
    <submittedName>
        <fullName evidence="8">Protein SCO1/2</fullName>
    </submittedName>
</protein>
<keyword evidence="3" id="KW-0479">Metal-binding</keyword>
<gene>
    <name evidence="8" type="ORF">SAMN05660662_0203</name>
</gene>
<keyword evidence="4" id="KW-1015">Disulfide bond</keyword>
<dbReference type="SUPFAM" id="SSF52833">
    <property type="entry name" value="Thioredoxin-like"/>
    <property type="match status" value="1"/>
</dbReference>
<evidence type="ECO:0000259" key="7">
    <source>
        <dbReference type="PROSITE" id="PS51352"/>
    </source>
</evidence>
<organism evidence="8 9">
    <name type="scientific">Blastococcus aurantiacus</name>
    <dbReference type="NCBI Taxonomy" id="1550231"/>
    <lineage>
        <taxon>Bacteria</taxon>
        <taxon>Bacillati</taxon>
        <taxon>Actinomycetota</taxon>
        <taxon>Actinomycetes</taxon>
        <taxon>Geodermatophilales</taxon>
        <taxon>Geodermatophilaceae</taxon>
        <taxon>Blastococcus</taxon>
    </lineage>
</organism>
<dbReference type="Proteomes" id="UP000199406">
    <property type="component" value="Unassembled WGS sequence"/>
</dbReference>